<keyword evidence="2" id="KW-1185">Reference proteome</keyword>
<dbReference type="EMBL" id="JAVYJV010000005">
    <property type="protein sequence ID" value="KAK4370576.1"/>
    <property type="molecule type" value="Genomic_DNA"/>
</dbReference>
<sequence length="96" mass="10977">MQILIHGPETKHGNILIVIPDDIARAVDPGSRDIANYCGLIMWSTISFRDVACESLCLQALVIDPMQRLLRAWKTRLHADYFRYATDEERLSHRPG</sequence>
<name>A0AAE1SJ23_9SOLA</name>
<evidence type="ECO:0000313" key="1">
    <source>
        <dbReference type="EMBL" id="KAK4370576.1"/>
    </source>
</evidence>
<dbReference type="Proteomes" id="UP001291623">
    <property type="component" value="Unassembled WGS sequence"/>
</dbReference>
<gene>
    <name evidence="1" type="ORF">RND71_010051</name>
</gene>
<reference evidence="1" key="1">
    <citation type="submission" date="2023-12" db="EMBL/GenBank/DDBJ databases">
        <title>Genome assembly of Anisodus tanguticus.</title>
        <authorList>
            <person name="Wang Y.-J."/>
        </authorList>
    </citation>
    <scope>NUCLEOTIDE SEQUENCE</scope>
    <source>
        <strain evidence="1">KB-2021</strain>
        <tissue evidence="1">Leaf</tissue>
    </source>
</reference>
<protein>
    <submittedName>
        <fullName evidence="1">Uncharacterized protein</fullName>
    </submittedName>
</protein>
<comment type="caution">
    <text evidence="1">The sequence shown here is derived from an EMBL/GenBank/DDBJ whole genome shotgun (WGS) entry which is preliminary data.</text>
</comment>
<evidence type="ECO:0000313" key="2">
    <source>
        <dbReference type="Proteomes" id="UP001291623"/>
    </source>
</evidence>
<dbReference type="AlphaFoldDB" id="A0AAE1SJ23"/>
<accession>A0AAE1SJ23</accession>
<proteinExistence type="predicted"/>
<organism evidence="1 2">
    <name type="scientific">Anisodus tanguticus</name>
    <dbReference type="NCBI Taxonomy" id="243964"/>
    <lineage>
        <taxon>Eukaryota</taxon>
        <taxon>Viridiplantae</taxon>
        <taxon>Streptophyta</taxon>
        <taxon>Embryophyta</taxon>
        <taxon>Tracheophyta</taxon>
        <taxon>Spermatophyta</taxon>
        <taxon>Magnoliopsida</taxon>
        <taxon>eudicotyledons</taxon>
        <taxon>Gunneridae</taxon>
        <taxon>Pentapetalae</taxon>
        <taxon>asterids</taxon>
        <taxon>lamiids</taxon>
        <taxon>Solanales</taxon>
        <taxon>Solanaceae</taxon>
        <taxon>Solanoideae</taxon>
        <taxon>Hyoscyameae</taxon>
        <taxon>Anisodus</taxon>
    </lineage>
</organism>